<proteinExistence type="predicted"/>
<reference evidence="3 4" key="1">
    <citation type="submission" date="2019-02" db="EMBL/GenBank/DDBJ databases">
        <title>Deep-cultivation of Planctomycetes and their phenomic and genomic characterization uncovers novel biology.</title>
        <authorList>
            <person name="Wiegand S."/>
            <person name="Jogler M."/>
            <person name="Boedeker C."/>
            <person name="Pinto D."/>
            <person name="Vollmers J."/>
            <person name="Rivas-Marin E."/>
            <person name="Kohn T."/>
            <person name="Peeters S.H."/>
            <person name="Heuer A."/>
            <person name="Rast P."/>
            <person name="Oberbeckmann S."/>
            <person name="Bunk B."/>
            <person name="Jeske O."/>
            <person name="Meyerdierks A."/>
            <person name="Storesund J.E."/>
            <person name="Kallscheuer N."/>
            <person name="Luecker S."/>
            <person name="Lage O.M."/>
            <person name="Pohl T."/>
            <person name="Merkel B.J."/>
            <person name="Hornburger P."/>
            <person name="Mueller R.-W."/>
            <person name="Bruemmer F."/>
            <person name="Labrenz M."/>
            <person name="Spormann A.M."/>
            <person name="Op den Camp H."/>
            <person name="Overmann J."/>
            <person name="Amann R."/>
            <person name="Jetten M.S.M."/>
            <person name="Mascher T."/>
            <person name="Medema M.H."/>
            <person name="Devos D.P."/>
            <person name="Kaster A.-K."/>
            <person name="Ovreas L."/>
            <person name="Rohde M."/>
            <person name="Galperin M.Y."/>
            <person name="Jogler C."/>
        </authorList>
    </citation>
    <scope>NUCLEOTIDE SEQUENCE [LARGE SCALE GENOMIC DNA]</scope>
    <source>
        <strain evidence="3 4">SV_7m_r</strain>
    </source>
</reference>
<keyword evidence="4" id="KW-1185">Reference proteome</keyword>
<organism evidence="3 4">
    <name type="scientific">Stieleria bergensis</name>
    <dbReference type="NCBI Taxonomy" id="2528025"/>
    <lineage>
        <taxon>Bacteria</taxon>
        <taxon>Pseudomonadati</taxon>
        <taxon>Planctomycetota</taxon>
        <taxon>Planctomycetia</taxon>
        <taxon>Pirellulales</taxon>
        <taxon>Pirellulaceae</taxon>
        <taxon>Stieleria</taxon>
    </lineage>
</organism>
<dbReference type="CDD" id="cd03408">
    <property type="entry name" value="SPFH_like_u1"/>
    <property type="match status" value="1"/>
</dbReference>
<evidence type="ECO:0000313" key="3">
    <source>
        <dbReference type="EMBL" id="QDT60326.1"/>
    </source>
</evidence>
<evidence type="ECO:0000259" key="2">
    <source>
        <dbReference type="Pfam" id="PF14237"/>
    </source>
</evidence>
<dbReference type="PANTHER" id="PTHR37826:SF2">
    <property type="entry name" value="ZINC-RIBBON DOMAIN-CONTAINING PROTEIN"/>
    <property type="match status" value="1"/>
</dbReference>
<dbReference type="Proteomes" id="UP000315003">
    <property type="component" value="Chromosome"/>
</dbReference>
<dbReference type="InterPro" id="IPR033880">
    <property type="entry name" value="SPFH_YdjI"/>
</dbReference>
<sequence length="380" mass="40528">MGLFDRLRNELIDIIEWIDDSNHTLVWRFPRFNNEIKNGAQLIVRPGQQAILVNEGQIADVYGPGRYVLSTQNMPILSTLMGWKYGFESPFKCEVYFVSTRQITDLKWGTPNPILLRDPEFGPIRVRAFGTYSLQAVDAKALLTEVVGTDSNFQTDEITELIRSMITSAFSEAVAELQISALDLAQRYSEVAKTVQEKVVEQIDDEYGLNLPKLVVVNVSLPEEVEKAVDTRTSMGVIGDMNRYQQFQMGNAMTLAAENTAGGGAAEGMGLGVGLAMANRMVPGGMMGGVGAGGGAAMGSAAPPPPPGAWHVAVDGQTQGPFGMQQLAGGISSGQVSPETMVWTAGMQGWQAAGTVPALAQLFSSQAAPPPPPPAAPPAS</sequence>
<name>A0A517SW22_9BACT</name>
<evidence type="ECO:0000259" key="1">
    <source>
        <dbReference type="Pfam" id="PF13421"/>
    </source>
</evidence>
<gene>
    <name evidence="3" type="ORF">SV7mr_28460</name>
</gene>
<protein>
    <submittedName>
        <fullName evidence="3">SPFH domain / Band 7 family protein</fullName>
    </submittedName>
</protein>
<dbReference type="SUPFAM" id="SSF117892">
    <property type="entry name" value="Band 7/SPFH domain"/>
    <property type="match status" value="1"/>
</dbReference>
<dbReference type="InterPro" id="IPR036013">
    <property type="entry name" value="Band_7/SPFH_dom_sf"/>
</dbReference>
<feature type="domain" description="GYF" evidence="2">
    <location>
        <begin position="310"/>
        <end position="359"/>
    </location>
</feature>
<evidence type="ECO:0000313" key="4">
    <source>
        <dbReference type="Proteomes" id="UP000315003"/>
    </source>
</evidence>
<accession>A0A517SW22</accession>
<dbReference type="Pfam" id="PF13421">
    <property type="entry name" value="Band_7_1"/>
    <property type="match status" value="1"/>
</dbReference>
<dbReference type="OrthoDB" id="9788304at2"/>
<dbReference type="EMBL" id="CP036272">
    <property type="protein sequence ID" value="QDT60326.1"/>
    <property type="molecule type" value="Genomic_DNA"/>
</dbReference>
<dbReference type="InterPro" id="IPR025640">
    <property type="entry name" value="GYF_2"/>
</dbReference>
<dbReference type="RefSeq" id="WP_145272864.1">
    <property type="nucleotide sequence ID" value="NZ_CP036272.1"/>
</dbReference>
<dbReference type="Gene3D" id="3.30.479.30">
    <property type="entry name" value="Band 7 domain"/>
    <property type="match status" value="1"/>
</dbReference>
<dbReference type="PANTHER" id="PTHR37826">
    <property type="entry name" value="FLOTILLIN BAND_7_5 DOMAIN PROTEIN"/>
    <property type="match status" value="1"/>
</dbReference>
<dbReference type="Pfam" id="PF14237">
    <property type="entry name" value="GYF_2"/>
    <property type="match status" value="1"/>
</dbReference>
<dbReference type="AlphaFoldDB" id="A0A517SW22"/>
<feature type="domain" description="SPFH" evidence="1">
    <location>
        <begin position="26"/>
        <end position="237"/>
    </location>
</feature>